<dbReference type="HOGENOM" id="CLU_126387_1_0_4"/>
<feature type="signal peptide" evidence="5">
    <location>
        <begin position="1"/>
        <end position="34"/>
    </location>
</feature>
<dbReference type="RefSeq" id="WP_011765987.1">
    <property type="nucleotide sequence ID" value="NC_008702.1"/>
</dbReference>
<dbReference type="PROSITE" id="PS51007">
    <property type="entry name" value="CYTC"/>
    <property type="match status" value="1"/>
</dbReference>
<name>A1K7R8_AZOSB</name>
<evidence type="ECO:0000256" key="2">
    <source>
        <dbReference type="ARBA" id="ARBA00022723"/>
    </source>
</evidence>
<dbReference type="InterPro" id="IPR009056">
    <property type="entry name" value="Cyt_c-like_dom"/>
</dbReference>
<dbReference type="SUPFAM" id="SSF46626">
    <property type="entry name" value="Cytochrome c"/>
    <property type="match status" value="1"/>
</dbReference>
<keyword evidence="8" id="KW-1185">Reference proteome</keyword>
<evidence type="ECO:0000259" key="6">
    <source>
        <dbReference type="PROSITE" id="PS51007"/>
    </source>
</evidence>
<protein>
    <submittedName>
        <fullName evidence="7">Conserved hypothetical cytochrome c-552</fullName>
    </submittedName>
</protein>
<organism evidence="7 8">
    <name type="scientific">Azoarcus sp. (strain BH72)</name>
    <dbReference type="NCBI Taxonomy" id="418699"/>
    <lineage>
        <taxon>Bacteria</taxon>
        <taxon>Pseudomonadati</taxon>
        <taxon>Pseudomonadota</taxon>
        <taxon>Betaproteobacteria</taxon>
        <taxon>Rhodocyclales</taxon>
        <taxon>Zoogloeaceae</taxon>
        <taxon>Azoarcus</taxon>
    </lineage>
</organism>
<keyword evidence="2 4" id="KW-0479">Metal-binding</keyword>
<evidence type="ECO:0000313" key="8">
    <source>
        <dbReference type="Proteomes" id="UP000002588"/>
    </source>
</evidence>
<dbReference type="eggNOG" id="COG2010">
    <property type="taxonomic scope" value="Bacteria"/>
</dbReference>
<dbReference type="Pfam" id="PF00034">
    <property type="entry name" value="Cytochrom_C"/>
    <property type="match status" value="1"/>
</dbReference>
<dbReference type="STRING" id="62928.azo2256"/>
<reference evidence="7 8" key="1">
    <citation type="journal article" date="2006" name="Nat. Biotechnol.">
        <title>Complete genome of the mutualistic, N2-fixing grass endophyte Azoarcus sp. strain BH72.</title>
        <authorList>
            <person name="Krause A."/>
            <person name="Ramakumar A."/>
            <person name="Bartels D."/>
            <person name="Battistoni F."/>
            <person name="Bekel T."/>
            <person name="Boch J."/>
            <person name="Boehm M."/>
            <person name="Friedrich F."/>
            <person name="Hurek T."/>
            <person name="Krause L."/>
            <person name="Linke B."/>
            <person name="McHardy A.C."/>
            <person name="Sarkar A."/>
            <person name="Schneiker S."/>
            <person name="Syed A.A."/>
            <person name="Thauer R."/>
            <person name="Vorhoelter F.-J."/>
            <person name="Weidner S."/>
            <person name="Puehler A."/>
            <person name="Reinhold-Hurek B."/>
            <person name="Kaiser O."/>
            <person name="Goesmann A."/>
        </authorList>
    </citation>
    <scope>NUCLEOTIDE SEQUENCE [LARGE SCALE GENOMIC DNA]</scope>
    <source>
        <strain evidence="7 8">BH72</strain>
    </source>
</reference>
<proteinExistence type="predicted"/>
<dbReference type="GO" id="GO:0046872">
    <property type="term" value="F:metal ion binding"/>
    <property type="evidence" value="ECO:0007669"/>
    <property type="project" value="UniProtKB-KW"/>
</dbReference>
<keyword evidence="3 4" id="KW-0408">Iron</keyword>
<accession>A1K7R8</accession>
<dbReference type="GO" id="GO:0020037">
    <property type="term" value="F:heme binding"/>
    <property type="evidence" value="ECO:0007669"/>
    <property type="project" value="InterPro"/>
</dbReference>
<feature type="chain" id="PRO_5002636110" evidence="5">
    <location>
        <begin position="35"/>
        <end position="160"/>
    </location>
</feature>
<evidence type="ECO:0000256" key="4">
    <source>
        <dbReference type="PROSITE-ProRule" id="PRU00433"/>
    </source>
</evidence>
<dbReference type="KEGG" id="azo:azo2256"/>
<gene>
    <name evidence="7" type="ordered locus">azo2256</name>
</gene>
<keyword evidence="5" id="KW-0732">Signal</keyword>
<evidence type="ECO:0000256" key="3">
    <source>
        <dbReference type="ARBA" id="ARBA00023004"/>
    </source>
</evidence>
<feature type="domain" description="Cytochrome c" evidence="6">
    <location>
        <begin position="35"/>
        <end position="160"/>
    </location>
</feature>
<dbReference type="Proteomes" id="UP000002588">
    <property type="component" value="Chromosome"/>
</dbReference>
<evidence type="ECO:0000256" key="5">
    <source>
        <dbReference type="SAM" id="SignalP"/>
    </source>
</evidence>
<dbReference type="GO" id="GO:0009055">
    <property type="term" value="F:electron transfer activity"/>
    <property type="evidence" value="ECO:0007669"/>
    <property type="project" value="InterPro"/>
</dbReference>
<dbReference type="EMBL" id="AM406670">
    <property type="protein sequence ID" value="CAL94873.1"/>
    <property type="molecule type" value="Genomic_DNA"/>
</dbReference>
<dbReference type="AlphaFoldDB" id="A1K7R8"/>
<sequence length="160" mass="16441">MNGTRGRGQGRAGGRGVPALLASALLCTALSAAAGSDDAGKARYQFILNCAGCHQADGSGARSGGVPTLRGQMGHFLKTPEGRAFLVQVPGTSNSALSNADIARMLNWMAAAFSAATLPPDFQPYTEAEVSALRANKLTDVSGARRAIVARLVAEGIRIE</sequence>
<evidence type="ECO:0000256" key="1">
    <source>
        <dbReference type="ARBA" id="ARBA00022617"/>
    </source>
</evidence>
<dbReference type="InterPro" id="IPR036909">
    <property type="entry name" value="Cyt_c-like_dom_sf"/>
</dbReference>
<keyword evidence="1 4" id="KW-0349">Heme</keyword>
<dbReference type="Gene3D" id="1.10.760.10">
    <property type="entry name" value="Cytochrome c-like domain"/>
    <property type="match status" value="1"/>
</dbReference>
<evidence type="ECO:0000313" key="7">
    <source>
        <dbReference type="EMBL" id="CAL94873.1"/>
    </source>
</evidence>